<reference evidence="6 7" key="1">
    <citation type="submission" date="2019-01" db="EMBL/GenBank/DDBJ databases">
        <title>Genome sequencing of strain 2JSPR-7.</title>
        <authorList>
            <person name="Heo J."/>
            <person name="Kim S.-J."/>
            <person name="Kim J.-S."/>
            <person name="Hong S.-B."/>
            <person name="Kwon S.-W."/>
        </authorList>
    </citation>
    <scope>NUCLEOTIDE SEQUENCE [LARGE SCALE GENOMIC DNA]</scope>
    <source>
        <strain evidence="6 7">2JSPR-7</strain>
    </source>
</reference>
<keyword evidence="3" id="KW-0238">DNA-binding</keyword>
<dbReference type="PANTHER" id="PTHR30629">
    <property type="entry name" value="PROPHAGE INTEGRASE"/>
    <property type="match status" value="1"/>
</dbReference>
<dbReference type="Gene3D" id="1.10.443.10">
    <property type="entry name" value="Intergrase catalytic core"/>
    <property type="match status" value="1"/>
</dbReference>
<name>A0A4P6EMQ7_9MICO</name>
<dbReference type="Pfam" id="PF00589">
    <property type="entry name" value="Phage_integrase"/>
    <property type="match status" value="1"/>
</dbReference>
<dbReference type="PROSITE" id="PS51898">
    <property type="entry name" value="TYR_RECOMBINASE"/>
    <property type="match status" value="1"/>
</dbReference>
<keyword evidence="7" id="KW-1185">Reference proteome</keyword>
<sequence length="379" mass="41514">MPRPPLEVGTWGRIKRTEIEAGRHVARVRFRDIDGRTRQVEAWGKSGAAAERTLVKALKDRAKAAGDTITSATRVEKLADFWLRTKVDGSGLAVNTRYRYRWVTEKAIVPGLGGLLLRECTTARLDAWVKRYAADGGQGNARLARTCLQGMFSVAVREGALDVNPMREVETVAAAESTEVRALSVREVVELRTCLREDASAVSVHLPELVDVMLATGCRIGEALALRWAEVDLVAGVVHLTGTVVRDPKEGLFRQDTTKGKKTTALWVPVWCVEVLEKHLVTVPAGPLGLVFPSAADGLREVSTVEKQWRAFRARNPQWSWVTPKTFRKTVGTEVARKAGLAAAGEQLTHSNTAVTAKHYVARPEAATDHSRLLEAFGA</sequence>
<dbReference type="PANTHER" id="PTHR30629:SF2">
    <property type="entry name" value="PROPHAGE INTEGRASE INTS-RELATED"/>
    <property type="match status" value="1"/>
</dbReference>
<organism evidence="6 7">
    <name type="scientific">Xylanimonas allomyrinae</name>
    <dbReference type="NCBI Taxonomy" id="2509459"/>
    <lineage>
        <taxon>Bacteria</taxon>
        <taxon>Bacillati</taxon>
        <taxon>Actinomycetota</taxon>
        <taxon>Actinomycetes</taxon>
        <taxon>Micrococcales</taxon>
        <taxon>Promicromonosporaceae</taxon>
        <taxon>Xylanimonas</taxon>
    </lineage>
</organism>
<dbReference type="InterPro" id="IPR013762">
    <property type="entry name" value="Integrase-like_cat_sf"/>
</dbReference>
<gene>
    <name evidence="6" type="ORF">ET495_11245</name>
</gene>
<accession>A0A4P6EMQ7</accession>
<protein>
    <submittedName>
        <fullName evidence="6">Site-specific integrase</fullName>
    </submittedName>
</protein>
<comment type="similarity">
    <text evidence="1">Belongs to the 'phage' integrase family.</text>
</comment>
<keyword evidence="2" id="KW-0229">DNA integration</keyword>
<dbReference type="InterPro" id="IPR002104">
    <property type="entry name" value="Integrase_catalytic"/>
</dbReference>
<feature type="domain" description="Tyr recombinase" evidence="5">
    <location>
        <begin position="178"/>
        <end position="376"/>
    </location>
</feature>
<dbReference type="GO" id="GO:0015074">
    <property type="term" value="P:DNA integration"/>
    <property type="evidence" value="ECO:0007669"/>
    <property type="project" value="UniProtKB-KW"/>
</dbReference>
<dbReference type="RefSeq" id="WP_129204885.1">
    <property type="nucleotide sequence ID" value="NZ_CP035495.1"/>
</dbReference>
<dbReference type="SUPFAM" id="SSF56349">
    <property type="entry name" value="DNA breaking-rejoining enzymes"/>
    <property type="match status" value="1"/>
</dbReference>
<dbReference type="Proteomes" id="UP000291758">
    <property type="component" value="Chromosome"/>
</dbReference>
<evidence type="ECO:0000256" key="3">
    <source>
        <dbReference type="ARBA" id="ARBA00023125"/>
    </source>
</evidence>
<evidence type="ECO:0000313" key="7">
    <source>
        <dbReference type="Proteomes" id="UP000291758"/>
    </source>
</evidence>
<keyword evidence="4" id="KW-0233">DNA recombination</keyword>
<evidence type="ECO:0000256" key="4">
    <source>
        <dbReference type="ARBA" id="ARBA00023172"/>
    </source>
</evidence>
<dbReference type="AlphaFoldDB" id="A0A4P6EMQ7"/>
<dbReference type="InterPro" id="IPR011010">
    <property type="entry name" value="DNA_brk_join_enz"/>
</dbReference>
<dbReference type="Gene3D" id="1.10.150.130">
    <property type="match status" value="1"/>
</dbReference>
<dbReference type="GO" id="GO:0006310">
    <property type="term" value="P:DNA recombination"/>
    <property type="evidence" value="ECO:0007669"/>
    <property type="project" value="UniProtKB-KW"/>
</dbReference>
<dbReference type="InterPro" id="IPR010998">
    <property type="entry name" value="Integrase_recombinase_N"/>
</dbReference>
<evidence type="ECO:0000256" key="2">
    <source>
        <dbReference type="ARBA" id="ARBA00022908"/>
    </source>
</evidence>
<evidence type="ECO:0000313" key="6">
    <source>
        <dbReference type="EMBL" id="QAY63725.1"/>
    </source>
</evidence>
<proteinExistence type="inferred from homology"/>
<dbReference type="OrthoDB" id="4326943at2"/>
<dbReference type="EMBL" id="CP035495">
    <property type="protein sequence ID" value="QAY63725.1"/>
    <property type="molecule type" value="Genomic_DNA"/>
</dbReference>
<dbReference type="InterPro" id="IPR050808">
    <property type="entry name" value="Phage_Integrase"/>
</dbReference>
<evidence type="ECO:0000259" key="5">
    <source>
        <dbReference type="PROSITE" id="PS51898"/>
    </source>
</evidence>
<evidence type="ECO:0000256" key="1">
    <source>
        <dbReference type="ARBA" id="ARBA00008857"/>
    </source>
</evidence>
<dbReference type="KEGG" id="xyl:ET495_11245"/>
<dbReference type="GO" id="GO:0003677">
    <property type="term" value="F:DNA binding"/>
    <property type="evidence" value="ECO:0007669"/>
    <property type="project" value="UniProtKB-KW"/>
</dbReference>